<dbReference type="AlphaFoldDB" id="A0A7N4PMY0"/>
<protein>
    <submittedName>
        <fullName evidence="3">Uncharacterized protein</fullName>
    </submittedName>
</protein>
<dbReference type="PANTHER" id="PTHR23338">
    <property type="entry name" value="SMALL NUCLEAR RIBONUCLEOPROTEIN SM"/>
    <property type="match status" value="1"/>
</dbReference>
<accession>A0A7N4PMY0</accession>
<dbReference type="Ensembl" id="ENSSHAT00000044506.1">
    <property type="protein sequence ID" value="ENSSHAP00000039931.1"/>
    <property type="gene ID" value="ENSSHAG00000030526.1"/>
</dbReference>
<keyword evidence="1" id="KW-0747">Spliceosome</keyword>
<dbReference type="Proteomes" id="UP000007648">
    <property type="component" value="Unassembled WGS sequence"/>
</dbReference>
<dbReference type="GO" id="GO:0005681">
    <property type="term" value="C:spliceosomal complex"/>
    <property type="evidence" value="ECO:0007669"/>
    <property type="project" value="UniProtKB-KW"/>
</dbReference>
<evidence type="ECO:0000313" key="4">
    <source>
        <dbReference type="Proteomes" id="UP000007648"/>
    </source>
</evidence>
<dbReference type="Gene3D" id="2.30.30.100">
    <property type="match status" value="1"/>
</dbReference>
<keyword evidence="4" id="KW-1185">Reference proteome</keyword>
<evidence type="ECO:0000256" key="1">
    <source>
        <dbReference type="ARBA" id="ARBA00022728"/>
    </source>
</evidence>
<organism evidence="3 4">
    <name type="scientific">Sarcophilus harrisii</name>
    <name type="common">Tasmanian devil</name>
    <name type="synonym">Sarcophilus laniarius</name>
    <dbReference type="NCBI Taxonomy" id="9305"/>
    <lineage>
        <taxon>Eukaryota</taxon>
        <taxon>Metazoa</taxon>
        <taxon>Chordata</taxon>
        <taxon>Craniata</taxon>
        <taxon>Vertebrata</taxon>
        <taxon>Euteleostomi</taxon>
        <taxon>Mammalia</taxon>
        <taxon>Metatheria</taxon>
        <taxon>Dasyuromorphia</taxon>
        <taxon>Dasyuridae</taxon>
        <taxon>Sarcophilus</taxon>
    </lineage>
</organism>
<proteinExistence type="predicted"/>
<dbReference type="InterPro" id="IPR027141">
    <property type="entry name" value="LSm4/Sm_D1/D3"/>
</dbReference>
<dbReference type="GO" id="GO:0006396">
    <property type="term" value="P:RNA processing"/>
    <property type="evidence" value="ECO:0007669"/>
    <property type="project" value="InterPro"/>
</dbReference>
<dbReference type="GeneTree" id="ENSGT01000000216273"/>
<sequence>MKLLISSENLQETVTTDVENGTQVHGTTTVVDFSMKSLKAVKMTLNRKLETLSIQGNNIGYFILSDNLLLDTLLVGVERKMRSKKRQPVARSQGWGRRQGCSPGRGRGSLK</sequence>
<dbReference type="InterPro" id="IPR010920">
    <property type="entry name" value="LSM_dom_sf"/>
</dbReference>
<dbReference type="InParanoid" id="A0A7N4PMY0"/>
<dbReference type="SUPFAM" id="SSF50182">
    <property type="entry name" value="Sm-like ribonucleoproteins"/>
    <property type="match status" value="1"/>
</dbReference>
<reference evidence="3" key="2">
    <citation type="submission" date="2025-08" db="UniProtKB">
        <authorList>
            <consortium name="Ensembl"/>
        </authorList>
    </citation>
    <scope>IDENTIFICATION</scope>
</reference>
<feature type="region of interest" description="Disordered" evidence="2">
    <location>
        <begin position="81"/>
        <end position="111"/>
    </location>
</feature>
<name>A0A7N4PMY0_SARHA</name>
<evidence type="ECO:0000313" key="3">
    <source>
        <dbReference type="Ensembl" id="ENSSHAP00000039931.1"/>
    </source>
</evidence>
<evidence type="ECO:0000256" key="2">
    <source>
        <dbReference type="SAM" id="MobiDB-lite"/>
    </source>
</evidence>
<reference evidence="3" key="3">
    <citation type="submission" date="2025-09" db="UniProtKB">
        <authorList>
            <consortium name="Ensembl"/>
        </authorList>
    </citation>
    <scope>IDENTIFICATION</scope>
</reference>
<reference evidence="3 4" key="1">
    <citation type="journal article" date="2011" name="Proc. Natl. Acad. Sci. U.S.A.">
        <title>Genetic diversity and population structure of the endangered marsupial Sarcophilus harrisii (Tasmanian devil).</title>
        <authorList>
            <person name="Miller W."/>
            <person name="Hayes V.M."/>
            <person name="Ratan A."/>
            <person name="Petersen D.C."/>
            <person name="Wittekindt N.E."/>
            <person name="Miller J."/>
            <person name="Walenz B."/>
            <person name="Knight J."/>
            <person name="Qi J."/>
            <person name="Zhao F."/>
            <person name="Wang Q."/>
            <person name="Bedoya-Reina O.C."/>
            <person name="Katiyar N."/>
            <person name="Tomsho L.P."/>
            <person name="Kasson L.M."/>
            <person name="Hardie R.A."/>
            <person name="Woodbridge P."/>
            <person name="Tindall E.A."/>
            <person name="Bertelsen M.F."/>
            <person name="Dixon D."/>
            <person name="Pyecroft S."/>
            <person name="Helgen K.M."/>
            <person name="Lesk A.M."/>
            <person name="Pringle T.H."/>
            <person name="Patterson N."/>
            <person name="Zhang Y."/>
            <person name="Kreiss A."/>
            <person name="Woods G.M."/>
            <person name="Jones M.E."/>
            <person name="Schuster S.C."/>
        </authorList>
    </citation>
    <scope>NUCLEOTIDE SEQUENCE [LARGE SCALE GENOMIC DNA]</scope>
</reference>
<keyword evidence="1" id="KW-0507">mRNA processing</keyword>
<keyword evidence="1" id="KW-0508">mRNA splicing</keyword>